<proteinExistence type="predicted"/>
<gene>
    <name evidence="1" type="ORF">HKX39_08275</name>
</gene>
<evidence type="ECO:0000313" key="2">
    <source>
        <dbReference type="Proteomes" id="UP000537862"/>
    </source>
</evidence>
<evidence type="ECO:0000313" key="1">
    <source>
        <dbReference type="EMBL" id="NOL52155.1"/>
    </source>
</evidence>
<dbReference type="AlphaFoldDB" id="A0A849P8P5"/>
<sequence>MNGDIAKLKESYGRYIDHKAVRGADESRINSLQELAKGQQEHKDRLQEVAERQIVNQIQTLIAKGDLAGANKLMSENPNLLKTGALAKYFGERDQWGKEFGLKEKETNANVALMGTRNEAARLCFRNSKTRIPT</sequence>
<keyword evidence="2" id="KW-1185">Reference proteome</keyword>
<reference evidence="1 2" key="1">
    <citation type="submission" date="2020-05" db="EMBL/GenBank/DDBJ databases">
        <authorList>
            <person name="Niu N."/>
        </authorList>
    </citation>
    <scope>NUCLEOTIDE SEQUENCE [LARGE SCALE GENOMIC DNA]</scope>
    <source>
        <strain evidence="1 2">3340-03</strain>
    </source>
</reference>
<dbReference type="RefSeq" id="WP_171680852.1">
    <property type="nucleotide sequence ID" value="NZ_JABGBN010000007.1"/>
</dbReference>
<organism evidence="1 2">
    <name type="scientific">Pelistega suis</name>
    <dbReference type="NCBI Taxonomy" id="1631957"/>
    <lineage>
        <taxon>Bacteria</taxon>
        <taxon>Pseudomonadati</taxon>
        <taxon>Pseudomonadota</taxon>
        <taxon>Betaproteobacteria</taxon>
        <taxon>Burkholderiales</taxon>
        <taxon>Alcaligenaceae</taxon>
        <taxon>Pelistega</taxon>
    </lineage>
</organism>
<name>A0A849P8P5_9BURK</name>
<comment type="caution">
    <text evidence="1">The sequence shown here is derived from an EMBL/GenBank/DDBJ whole genome shotgun (WGS) entry which is preliminary data.</text>
</comment>
<dbReference type="Proteomes" id="UP000537862">
    <property type="component" value="Unassembled WGS sequence"/>
</dbReference>
<accession>A0A849P8P5</accession>
<dbReference type="EMBL" id="JABGBN010000007">
    <property type="protein sequence ID" value="NOL52155.1"/>
    <property type="molecule type" value="Genomic_DNA"/>
</dbReference>
<protein>
    <submittedName>
        <fullName evidence="1">Uncharacterized protein</fullName>
    </submittedName>
</protein>